<organism evidence="4">
    <name type="scientific">Candidatus Kentrum sp. TUN</name>
    <dbReference type="NCBI Taxonomy" id="2126343"/>
    <lineage>
        <taxon>Bacteria</taxon>
        <taxon>Pseudomonadati</taxon>
        <taxon>Pseudomonadota</taxon>
        <taxon>Gammaproteobacteria</taxon>
        <taxon>Candidatus Kentrum</taxon>
    </lineage>
</organism>
<dbReference type="Gene3D" id="3.90.1580.10">
    <property type="entry name" value="paralog of FGE (formylglycine-generating enzyme)"/>
    <property type="match status" value="1"/>
</dbReference>
<dbReference type="AlphaFoldDB" id="A0A450ZLS4"/>
<dbReference type="InterPro" id="IPR005532">
    <property type="entry name" value="SUMF_dom"/>
</dbReference>
<reference evidence="4" key="1">
    <citation type="submission" date="2019-02" db="EMBL/GenBank/DDBJ databases">
        <authorList>
            <person name="Gruber-Vodicka R. H."/>
            <person name="Seah K. B. B."/>
        </authorList>
    </citation>
    <scope>NUCLEOTIDE SEQUENCE</scope>
    <source>
        <strain evidence="5">BECK_BY2</strain>
        <strain evidence="4">BECK_BY3</strain>
    </source>
</reference>
<feature type="compositionally biased region" description="Basic and acidic residues" evidence="1">
    <location>
        <begin position="898"/>
        <end position="910"/>
    </location>
</feature>
<feature type="transmembrane region" description="Helical" evidence="2">
    <location>
        <begin position="669"/>
        <end position="687"/>
    </location>
</feature>
<evidence type="ECO:0000313" key="5">
    <source>
        <dbReference type="EMBL" id="VFK59319.1"/>
    </source>
</evidence>
<evidence type="ECO:0000259" key="3">
    <source>
        <dbReference type="Pfam" id="PF03781"/>
    </source>
</evidence>
<dbReference type="SUPFAM" id="SSF56436">
    <property type="entry name" value="C-type lectin-like"/>
    <property type="match status" value="1"/>
</dbReference>
<feature type="region of interest" description="Disordered" evidence="1">
    <location>
        <begin position="154"/>
        <end position="174"/>
    </location>
</feature>
<feature type="region of interest" description="Disordered" evidence="1">
    <location>
        <begin position="893"/>
        <end position="912"/>
    </location>
</feature>
<sequence length="1122" mass="127472">MTVCPEIPPHPLSPWFERLPLLQNHLREAEFQIGPDRWLNLDDLLFRLHQEGRLPQAVTELRAFIRPLFCRNPEQSRQFDDCFDAWLTAGRLEGLKAEPLRSPYAEPTAPPVDIGAPKLAIRRWPLAAFVAVFVLLFLGVGTFLTTYLLEPDTPQREELLPPPPPESPGPLSPNLSKEYLYPDLEKIPPRPLPDKFDDPSPEPDDDITPLDIIDPLLPWLGVPFALAWFLWIWLRRRYVLRRAPDDDGDQGPLTALSIHSDNRPLFDSPLLRDALRRLHQPIEIPSRRLHVPATIAATIEQAGFFRPISRGRRFVPELLLLIGTRDPRDLMTGLGKLTAQRLRQYGHEVFVYYYRGAPDIFTDSKSQETLNPEALFQRHPHARLLLIGDPAALLTNLGTGLTIEADSLTRWSRRGVLITRAAHPVRSGVLATRGFYVEPLTDEGIRLISIQLTELPQPAVTRQSWPSPPPPFQERHSLLWWQRPPRRQFKPKLAALRDYLGEDGYWLLGAMAVYPALDWGLTQALDSRLFPDAGPDGGSSRREQRLIRISQLSWSRMGWLPEWFRLYLLRHLGRKERRDIRAQFRLLLRARDKGGDATIRLPIRIAQSPGWRDYLEGRIAKAAQRSDLKDAIFANLVLGGKLGLWDFTLPRWIGHRLPAGNWSMLLPPFLKASLLVVLFGLFASVLWQGMPPYWDWNLRHEIQARFFEPETTHEERREQPFAIVHDNNPKLAGALAGSLQKLGFVVVELTPEVQKKLTQTVTQGILSGANADPNAAEKIAARLAWLTYRRPAKISITASERVPSDTIVVRLANVGPDPAVFAKDSLDKKLRDEKQGIFTDGDKLRGVIDEFYKPDVEPEPQSVPAQKFRKFRDTLKSGEQGPEMLVIPAGEFMMGSPEDEKNRDSDEGPQRRVRIQPFALGVTEVTFEEYDRFAKATKRKLPDDKGWGRGKRPVINVSWHDATEYAQWLSEQTGEKYRLPTEAEWEYAARAGTETPFSTGECITTDQANYNGDYDYAGCGAKTGVDRKKTVPAGSLPANPWGLQEVHGNVWEWTADCWHGDYKDAPTDGGAWGEENNGYCRGRMVRGGAWSNKPRYIRSANRNDRSTNEANFYTGFRLARDI</sequence>
<feature type="transmembrane region" description="Helical" evidence="2">
    <location>
        <begin position="216"/>
        <end position="234"/>
    </location>
</feature>
<dbReference type="PANTHER" id="PTHR23150:SF35">
    <property type="entry name" value="BLL6746 PROTEIN"/>
    <property type="match status" value="1"/>
</dbReference>
<feature type="domain" description="Sulfatase-modifying factor enzyme-like" evidence="3">
    <location>
        <begin position="881"/>
        <end position="1120"/>
    </location>
</feature>
<keyword evidence="2" id="KW-0812">Transmembrane</keyword>
<dbReference type="EMBL" id="CAADFY010000050">
    <property type="protein sequence ID" value="VFK54700.1"/>
    <property type="molecule type" value="Genomic_DNA"/>
</dbReference>
<dbReference type="InterPro" id="IPR051043">
    <property type="entry name" value="Sulfatase_Mod_Factor_Kinase"/>
</dbReference>
<proteinExistence type="predicted"/>
<dbReference type="EMBL" id="CAADFV010000053">
    <property type="protein sequence ID" value="VFK59319.1"/>
    <property type="molecule type" value="Genomic_DNA"/>
</dbReference>
<feature type="compositionally biased region" description="Pro residues" evidence="1">
    <location>
        <begin position="160"/>
        <end position="171"/>
    </location>
</feature>
<name>A0A450ZLS4_9GAMM</name>
<dbReference type="InterPro" id="IPR016187">
    <property type="entry name" value="CTDL_fold"/>
</dbReference>
<feature type="transmembrane region" description="Helical" evidence="2">
    <location>
        <begin position="126"/>
        <end position="149"/>
    </location>
</feature>
<dbReference type="Pfam" id="PF03781">
    <property type="entry name" value="FGE-sulfatase"/>
    <property type="match status" value="1"/>
</dbReference>
<dbReference type="InterPro" id="IPR042095">
    <property type="entry name" value="SUMF_sf"/>
</dbReference>
<keyword evidence="2" id="KW-1133">Transmembrane helix</keyword>
<accession>A0A450ZLS4</accession>
<keyword evidence="2" id="KW-0472">Membrane</keyword>
<dbReference type="PANTHER" id="PTHR23150">
    <property type="entry name" value="SULFATASE MODIFYING FACTOR 1, 2"/>
    <property type="match status" value="1"/>
</dbReference>
<dbReference type="GO" id="GO:0120147">
    <property type="term" value="F:formylglycine-generating oxidase activity"/>
    <property type="evidence" value="ECO:0007669"/>
    <property type="project" value="TreeGrafter"/>
</dbReference>
<evidence type="ECO:0000256" key="1">
    <source>
        <dbReference type="SAM" id="MobiDB-lite"/>
    </source>
</evidence>
<protein>
    <submittedName>
        <fullName evidence="4">Formylglycine-generating enzyme, required for sulfatase activity, contains SUMF1/FGE domain</fullName>
    </submittedName>
</protein>
<evidence type="ECO:0000256" key="2">
    <source>
        <dbReference type="SAM" id="Phobius"/>
    </source>
</evidence>
<evidence type="ECO:0000313" key="4">
    <source>
        <dbReference type="EMBL" id="VFK54700.1"/>
    </source>
</evidence>
<gene>
    <name evidence="5" type="ORF">BECKTUN1418E_GA0071001_10538</name>
    <name evidence="4" type="ORF">BECKTUN1418F_GA0071002_10509</name>
</gene>